<sequence>MKRLRYIIIGVFLAVAAGCTKDFLKINTDPNNPQKATLPLLLTASEEGLTYMLGFSNSSSRGAVGLTEVLAVYVHQVTVREDQDQYGAMGDDFNINGAWNQFYTAQKQNNDLLGCMENLNVLIRQADSTGNHRYSGIGRILKAYGMSMMVDAFADVPYSQANQYALSGIGYPIFDKGATIYPQLFTMLDQGIALLSASGGNSTVPGADDVLFGGDTVKWRKAGNSIKLKMLNQVRLVQNVSAATTSLTSAASNLIGSWTESIKVNYTSLQSPDDRNPGYNDYYATQKSHYMSPWFYSILKGYNPNILTGVQDPRIPYYFYNQNDATDAAQNTTEYRDGAFISIYFGSQGPNRDKSQDNSMTVFGIYPVGGKYDDGSATPVNNNSASGAAPLRLLTYADVLYIQAELMLTGNIPGDPRATLLAAIQESFHQVDLVASGANKGQSIPILVGSTTMTNYVNAVMAQYDARSTTGKLEMVLTQKWISSFGFSCDLYTDYRRTGYPVMFDPNNPAMAPGGFVQPPINGDPTRPGAQPAVKVALSRGYPLSLPWPINELNVNKNAPAQKNPAAYPVFWKP</sequence>
<dbReference type="AlphaFoldDB" id="A0A327VL59"/>
<comment type="caution">
    <text evidence="1">The sequence shown here is derived from an EMBL/GenBank/DDBJ whole genome shotgun (WGS) entry which is preliminary data.</text>
</comment>
<dbReference type="InterPro" id="IPR041662">
    <property type="entry name" value="SusD-like_2"/>
</dbReference>
<dbReference type="SUPFAM" id="SSF48452">
    <property type="entry name" value="TPR-like"/>
    <property type="match status" value="1"/>
</dbReference>
<evidence type="ECO:0000313" key="2">
    <source>
        <dbReference type="Proteomes" id="UP000249819"/>
    </source>
</evidence>
<dbReference type="RefSeq" id="WP_111594648.1">
    <property type="nucleotide sequence ID" value="NZ_QLMA01000009.1"/>
</dbReference>
<dbReference type="Gene3D" id="1.25.40.390">
    <property type="match status" value="1"/>
</dbReference>
<protein>
    <submittedName>
        <fullName evidence="1">SusD-like starch-binding protein associating with outer membrane</fullName>
    </submittedName>
</protein>
<organism evidence="1 2">
    <name type="scientific">Chitinophaga dinghuensis</name>
    <dbReference type="NCBI Taxonomy" id="1539050"/>
    <lineage>
        <taxon>Bacteria</taxon>
        <taxon>Pseudomonadati</taxon>
        <taxon>Bacteroidota</taxon>
        <taxon>Chitinophagia</taxon>
        <taxon>Chitinophagales</taxon>
        <taxon>Chitinophagaceae</taxon>
        <taxon>Chitinophaga</taxon>
    </lineage>
</organism>
<keyword evidence="2" id="KW-1185">Reference proteome</keyword>
<dbReference type="EMBL" id="QLMA01000009">
    <property type="protein sequence ID" value="RAJ75484.1"/>
    <property type="molecule type" value="Genomic_DNA"/>
</dbReference>
<reference evidence="1 2" key="1">
    <citation type="submission" date="2018-06" db="EMBL/GenBank/DDBJ databases">
        <title>Genomic Encyclopedia of Archaeal and Bacterial Type Strains, Phase II (KMG-II): from individual species to whole genera.</title>
        <authorList>
            <person name="Goeker M."/>
        </authorList>
    </citation>
    <scope>NUCLEOTIDE SEQUENCE [LARGE SCALE GENOMIC DNA]</scope>
    <source>
        <strain evidence="1 2">DSM 29821</strain>
    </source>
</reference>
<proteinExistence type="predicted"/>
<dbReference type="Pfam" id="PF12771">
    <property type="entry name" value="SusD-like_2"/>
    <property type="match status" value="1"/>
</dbReference>
<dbReference type="OrthoDB" id="614457at2"/>
<accession>A0A327VL59</accession>
<dbReference type="InterPro" id="IPR011990">
    <property type="entry name" value="TPR-like_helical_dom_sf"/>
</dbReference>
<dbReference type="Proteomes" id="UP000249819">
    <property type="component" value="Unassembled WGS sequence"/>
</dbReference>
<gene>
    <name evidence="1" type="ORF">CLV59_10998</name>
</gene>
<dbReference type="PROSITE" id="PS51257">
    <property type="entry name" value="PROKAR_LIPOPROTEIN"/>
    <property type="match status" value="1"/>
</dbReference>
<evidence type="ECO:0000313" key="1">
    <source>
        <dbReference type="EMBL" id="RAJ75484.1"/>
    </source>
</evidence>
<name>A0A327VL59_9BACT</name>